<dbReference type="PROSITE" id="PS50930">
    <property type="entry name" value="HTH_LYTTR"/>
    <property type="match status" value="1"/>
</dbReference>
<protein>
    <submittedName>
        <fullName evidence="4">Two-component system response regulatory protein, LytTR family</fullName>
    </submittedName>
</protein>
<evidence type="ECO:0000313" key="4">
    <source>
        <dbReference type="EMBL" id="CCG53549.1"/>
    </source>
</evidence>
<organism evidence="4 5">
    <name type="scientific">Flavobacterium indicum (strain DSM 17447 / CIP 109464 / GPTSA100-9)</name>
    <dbReference type="NCBI Taxonomy" id="1094466"/>
    <lineage>
        <taxon>Bacteria</taxon>
        <taxon>Pseudomonadati</taxon>
        <taxon>Bacteroidota</taxon>
        <taxon>Flavobacteriia</taxon>
        <taxon>Flavobacteriales</taxon>
        <taxon>Flavobacteriaceae</taxon>
        <taxon>Flavobacterium</taxon>
    </lineage>
</organism>
<sequence length="243" mass="27881">MIRLLIIDDESNAIENLIWELKNTNIPVDILATFLSPTEAIKFLKSNSVDAIFLDIEMPEMDGFQFLAHFEPRNFAVIITSAYNQYGINAIKSECLDYLQKPIDSDDLTVALQKIQKFKKDQQLINLLENSNLNNSYKNTPKKININLDGKIIYLEPEEIVYCESDGNYTTIHLNTGKSLLVTQQLKQIEDKLSDEFFRIHNSYIVNLNKITEYIKADGYVILCNSAKIPVSRQKKAILLDKL</sequence>
<gene>
    <name evidence="4" type="ordered locus">KQS_08025</name>
</gene>
<dbReference type="GO" id="GO:0000156">
    <property type="term" value="F:phosphorelay response regulator activity"/>
    <property type="evidence" value="ECO:0007669"/>
    <property type="project" value="InterPro"/>
</dbReference>
<dbReference type="Pfam" id="PF00072">
    <property type="entry name" value="Response_reg"/>
    <property type="match status" value="1"/>
</dbReference>
<keyword evidence="1" id="KW-0597">Phosphoprotein</keyword>
<dbReference type="SMART" id="SM00850">
    <property type="entry name" value="LytTR"/>
    <property type="match status" value="1"/>
</dbReference>
<dbReference type="GO" id="GO:0003677">
    <property type="term" value="F:DNA binding"/>
    <property type="evidence" value="ECO:0007669"/>
    <property type="project" value="InterPro"/>
</dbReference>
<reference evidence="5" key="2">
    <citation type="submission" date="2012-03" db="EMBL/GenBank/DDBJ databases">
        <title>Complete genome sequence of Flavobacterium indicum GPTSA100-9T, isolated from warm spring water.</title>
        <authorList>
            <person name="Barbier P."/>
            <person name="Houel A."/>
            <person name="Loux V."/>
            <person name="Poulain J."/>
            <person name="Bernardet J.-F."/>
            <person name="Touchon M."/>
            <person name="Duchaud E."/>
        </authorList>
    </citation>
    <scope>NUCLEOTIDE SEQUENCE [LARGE SCALE GENOMIC DNA]</scope>
    <source>
        <strain evidence="5">DSM 17447 / CIP 109464 / GPTSA100-9</strain>
    </source>
</reference>
<dbReference type="eggNOG" id="COG3279">
    <property type="taxonomic scope" value="Bacteria"/>
</dbReference>
<accession>H8XT07</accession>
<evidence type="ECO:0000256" key="1">
    <source>
        <dbReference type="PROSITE-ProRule" id="PRU00169"/>
    </source>
</evidence>
<dbReference type="InterPro" id="IPR007492">
    <property type="entry name" value="LytTR_DNA-bd_dom"/>
</dbReference>
<dbReference type="KEGG" id="fin:KQS_08025"/>
<dbReference type="SUPFAM" id="SSF52172">
    <property type="entry name" value="CheY-like"/>
    <property type="match status" value="1"/>
</dbReference>
<dbReference type="Gene3D" id="3.40.50.2300">
    <property type="match status" value="1"/>
</dbReference>
<dbReference type="Pfam" id="PF04397">
    <property type="entry name" value="LytTR"/>
    <property type="match status" value="1"/>
</dbReference>
<proteinExistence type="predicted"/>
<dbReference type="InterPro" id="IPR046947">
    <property type="entry name" value="LytR-like"/>
</dbReference>
<dbReference type="PANTHER" id="PTHR37299:SF1">
    <property type="entry name" value="STAGE 0 SPORULATION PROTEIN A HOMOLOG"/>
    <property type="match status" value="1"/>
</dbReference>
<dbReference type="STRING" id="1094466.KQS_08025"/>
<dbReference type="RefSeq" id="WP_014388670.1">
    <property type="nucleotide sequence ID" value="NC_017025.1"/>
</dbReference>
<feature type="domain" description="Response regulatory" evidence="2">
    <location>
        <begin position="3"/>
        <end position="116"/>
    </location>
</feature>
<dbReference type="EMBL" id="HE774682">
    <property type="protein sequence ID" value="CCG53549.1"/>
    <property type="molecule type" value="Genomic_DNA"/>
</dbReference>
<keyword evidence="5" id="KW-1185">Reference proteome</keyword>
<dbReference type="PROSITE" id="PS50110">
    <property type="entry name" value="RESPONSE_REGULATORY"/>
    <property type="match status" value="1"/>
</dbReference>
<feature type="modified residue" description="4-aspartylphosphate" evidence="1">
    <location>
        <position position="55"/>
    </location>
</feature>
<dbReference type="SMART" id="SM00448">
    <property type="entry name" value="REC"/>
    <property type="match status" value="1"/>
</dbReference>
<feature type="domain" description="HTH LytTR-type" evidence="3">
    <location>
        <begin position="144"/>
        <end position="243"/>
    </location>
</feature>
<reference evidence="4 5" key="1">
    <citation type="journal article" date="2012" name="J. Bacteriol.">
        <title>Complete Genome Sequence of Flavobacterium indicum GPSTA100-9T, Isolated from Warm Spring Water.</title>
        <authorList>
            <person name="Barbier P."/>
            <person name="Houel A."/>
            <person name="Loux V."/>
            <person name="Poulain J."/>
            <person name="Bernardet J.F."/>
            <person name="Touchon M."/>
            <person name="Duchaud E."/>
        </authorList>
    </citation>
    <scope>NUCLEOTIDE SEQUENCE [LARGE SCALE GENOMIC DNA]</scope>
    <source>
        <strain evidence="5">DSM 17447 / CIP 109464 / GPTSA100-9</strain>
    </source>
</reference>
<dbReference type="Gene3D" id="2.40.50.1020">
    <property type="entry name" value="LytTr DNA-binding domain"/>
    <property type="match status" value="1"/>
</dbReference>
<evidence type="ECO:0000259" key="2">
    <source>
        <dbReference type="PROSITE" id="PS50110"/>
    </source>
</evidence>
<dbReference type="PANTHER" id="PTHR37299">
    <property type="entry name" value="TRANSCRIPTIONAL REGULATOR-RELATED"/>
    <property type="match status" value="1"/>
</dbReference>
<evidence type="ECO:0000313" key="5">
    <source>
        <dbReference type="Proteomes" id="UP000007599"/>
    </source>
</evidence>
<dbReference type="AlphaFoldDB" id="H8XT07"/>
<dbReference type="HOGENOM" id="CLU_000445_14_1_10"/>
<dbReference type="OrthoDB" id="2168082at2"/>
<dbReference type="Proteomes" id="UP000007599">
    <property type="component" value="Chromosome I"/>
</dbReference>
<dbReference type="PATRIC" id="fig|1094466.5.peg.1575"/>
<evidence type="ECO:0000259" key="3">
    <source>
        <dbReference type="PROSITE" id="PS50930"/>
    </source>
</evidence>
<dbReference type="InterPro" id="IPR001789">
    <property type="entry name" value="Sig_transdc_resp-reg_receiver"/>
</dbReference>
<dbReference type="InterPro" id="IPR011006">
    <property type="entry name" value="CheY-like_superfamily"/>
</dbReference>
<name>H8XT07_FLAIG</name>